<feature type="signal peptide" evidence="11">
    <location>
        <begin position="1"/>
        <end position="21"/>
    </location>
</feature>
<dbReference type="InterPro" id="IPR006045">
    <property type="entry name" value="Cupin_1"/>
</dbReference>
<protein>
    <recommendedName>
        <fullName evidence="11">Germin-like protein</fullName>
    </recommendedName>
</protein>
<name>A0A9D5HGX7_9LILI</name>
<dbReference type="PANTHER" id="PTHR31238">
    <property type="entry name" value="GERMIN-LIKE PROTEIN SUBFAMILY 3 MEMBER 3"/>
    <property type="match status" value="1"/>
</dbReference>
<dbReference type="Pfam" id="PF00190">
    <property type="entry name" value="Cupin_1"/>
    <property type="match status" value="1"/>
</dbReference>
<dbReference type="AlphaFoldDB" id="A0A9D5HGX7"/>
<sequence>MASHVLLLALLALALSHNSLASDPSPLQDFCVEDLKSNVLVNGFVCKDPKIVTEDDFTGHGLNIPGNTSNPQGSAVTPVFVEQLAGLNTLGVSLARLDFAPYGLIVPHYHPRATEIMTVLEGKLYVGFITSAPDFKLFAKIVKKGDVFVFPEGLVNFQFNLGTKKALAISGLGTRTLVWCSYLMLSLALMHPFMMVFLPRPSNWTKRSLIIFSLNSSALSIFCLTDDHSSC</sequence>
<evidence type="ECO:0000256" key="2">
    <source>
        <dbReference type="ARBA" id="ARBA00007456"/>
    </source>
</evidence>
<feature type="chain" id="PRO_5039755589" description="Germin-like protein" evidence="11">
    <location>
        <begin position="22"/>
        <end position="231"/>
    </location>
</feature>
<evidence type="ECO:0000313" key="14">
    <source>
        <dbReference type="Proteomes" id="UP001085076"/>
    </source>
</evidence>
<accession>A0A9D5HGX7</accession>
<dbReference type="SUPFAM" id="SSF51182">
    <property type="entry name" value="RmlC-like cupins"/>
    <property type="match status" value="1"/>
</dbReference>
<dbReference type="EMBL" id="JAGGNH010000004">
    <property type="protein sequence ID" value="KAJ0975812.1"/>
    <property type="molecule type" value="Genomic_DNA"/>
</dbReference>
<dbReference type="Gene3D" id="2.60.120.10">
    <property type="entry name" value="Jelly Rolls"/>
    <property type="match status" value="1"/>
</dbReference>
<evidence type="ECO:0000256" key="6">
    <source>
        <dbReference type="ARBA" id="ARBA00023157"/>
    </source>
</evidence>
<feature type="binding site" evidence="8">
    <location>
        <position position="110"/>
    </location>
    <ligand>
        <name>oxalate</name>
        <dbReference type="ChEBI" id="CHEBI:30623"/>
    </ligand>
</feature>
<evidence type="ECO:0000313" key="13">
    <source>
        <dbReference type="EMBL" id="KAJ0975812.1"/>
    </source>
</evidence>
<feature type="disulfide bond" evidence="10">
    <location>
        <begin position="31"/>
        <end position="46"/>
    </location>
</feature>
<dbReference type="PRINTS" id="PR00325">
    <property type="entry name" value="GERMIN"/>
</dbReference>
<keyword evidence="11" id="KW-0732">Signal</keyword>
<reference evidence="13" key="1">
    <citation type="submission" date="2021-03" db="EMBL/GenBank/DDBJ databases">
        <authorList>
            <person name="Li Z."/>
            <person name="Yang C."/>
        </authorList>
    </citation>
    <scope>NUCLEOTIDE SEQUENCE</scope>
    <source>
        <strain evidence="13">Dzin_1.0</strain>
        <tissue evidence="13">Leaf</tissue>
    </source>
</reference>
<feature type="domain" description="Cupin type-1" evidence="12">
    <location>
        <begin position="60"/>
        <end position="178"/>
    </location>
</feature>
<dbReference type="InterPro" id="IPR019780">
    <property type="entry name" value="Germin_Mn-BS"/>
</dbReference>
<dbReference type="GO" id="GO:0030145">
    <property type="term" value="F:manganese ion binding"/>
    <property type="evidence" value="ECO:0007669"/>
    <property type="project" value="UniProtKB-UniRule"/>
</dbReference>
<dbReference type="SMART" id="SM00835">
    <property type="entry name" value="Cupin_1"/>
    <property type="match status" value="1"/>
</dbReference>
<keyword evidence="6 10" id="KW-1015">Disulfide bond</keyword>
<comment type="similarity">
    <text evidence="2 11">Belongs to the germin family.</text>
</comment>
<dbReference type="InterPro" id="IPR011051">
    <property type="entry name" value="RmlC_Cupin_sf"/>
</dbReference>
<feature type="binding site" evidence="8">
    <location>
        <position position="115"/>
    </location>
    <ligand>
        <name>oxalate</name>
        <dbReference type="ChEBI" id="CHEBI:30623"/>
    </ligand>
</feature>
<dbReference type="CDD" id="cd02241">
    <property type="entry name" value="cupin_OxOx"/>
    <property type="match status" value="1"/>
</dbReference>
<dbReference type="PROSITE" id="PS00725">
    <property type="entry name" value="GERMIN"/>
    <property type="match status" value="1"/>
</dbReference>
<reference evidence="13" key="2">
    <citation type="journal article" date="2022" name="Hortic Res">
        <title>The genome of Dioscorea zingiberensis sheds light on the biosynthesis, origin and evolution of the medicinally important diosgenin saponins.</title>
        <authorList>
            <person name="Li Y."/>
            <person name="Tan C."/>
            <person name="Li Z."/>
            <person name="Guo J."/>
            <person name="Li S."/>
            <person name="Chen X."/>
            <person name="Wang C."/>
            <person name="Dai X."/>
            <person name="Yang H."/>
            <person name="Song W."/>
            <person name="Hou L."/>
            <person name="Xu J."/>
            <person name="Tong Z."/>
            <person name="Xu A."/>
            <person name="Yuan X."/>
            <person name="Wang W."/>
            <person name="Yang Q."/>
            <person name="Chen L."/>
            <person name="Sun Z."/>
            <person name="Wang K."/>
            <person name="Pan B."/>
            <person name="Chen J."/>
            <person name="Bao Y."/>
            <person name="Liu F."/>
            <person name="Qi X."/>
            <person name="Gang D.R."/>
            <person name="Wen J."/>
            <person name="Li J."/>
        </authorList>
    </citation>
    <scope>NUCLEOTIDE SEQUENCE</scope>
    <source>
        <strain evidence="13">Dzin_1.0</strain>
    </source>
</reference>
<keyword evidence="3 11" id="KW-0052">Apoplast</keyword>
<evidence type="ECO:0000256" key="9">
    <source>
        <dbReference type="PIRSR" id="PIRSR601929-2"/>
    </source>
</evidence>
<dbReference type="InterPro" id="IPR001929">
    <property type="entry name" value="Germin"/>
</dbReference>
<evidence type="ECO:0000256" key="8">
    <source>
        <dbReference type="PIRSR" id="PIRSR601929-1"/>
    </source>
</evidence>
<evidence type="ECO:0000256" key="10">
    <source>
        <dbReference type="PIRSR" id="PIRSR601929-3"/>
    </source>
</evidence>
<keyword evidence="5 8" id="KW-0479">Metal-binding</keyword>
<evidence type="ECO:0000256" key="11">
    <source>
        <dbReference type="RuleBase" id="RU366015"/>
    </source>
</evidence>
<evidence type="ECO:0000256" key="4">
    <source>
        <dbReference type="ARBA" id="ARBA00022525"/>
    </source>
</evidence>
<keyword evidence="14" id="KW-1185">Reference proteome</keyword>
<evidence type="ECO:0000256" key="3">
    <source>
        <dbReference type="ARBA" id="ARBA00022523"/>
    </source>
</evidence>
<feature type="binding site" evidence="9">
    <location>
        <position position="110"/>
    </location>
    <ligand>
        <name>Mn(2+)</name>
        <dbReference type="ChEBI" id="CHEBI:29035"/>
    </ligand>
</feature>
<dbReference type="InterPro" id="IPR014710">
    <property type="entry name" value="RmlC-like_jellyroll"/>
</dbReference>
<gene>
    <name evidence="13" type="ORF">J5N97_017777</name>
</gene>
<proteinExistence type="inferred from homology"/>
<evidence type="ECO:0000256" key="7">
    <source>
        <dbReference type="ARBA" id="ARBA00023211"/>
    </source>
</evidence>
<evidence type="ECO:0000256" key="5">
    <source>
        <dbReference type="ARBA" id="ARBA00022723"/>
    </source>
</evidence>
<comment type="caution">
    <text evidence="13">The sequence shown here is derived from an EMBL/GenBank/DDBJ whole genome shotgun (WGS) entry which is preliminary data.</text>
</comment>
<dbReference type="Proteomes" id="UP001085076">
    <property type="component" value="Miscellaneous, Linkage group lg04"/>
</dbReference>
<evidence type="ECO:0000256" key="1">
    <source>
        <dbReference type="ARBA" id="ARBA00004271"/>
    </source>
</evidence>
<feature type="binding site" evidence="9">
    <location>
        <position position="108"/>
    </location>
    <ligand>
        <name>Mn(2+)</name>
        <dbReference type="ChEBI" id="CHEBI:29035"/>
    </ligand>
</feature>
<feature type="binding site" evidence="9">
    <location>
        <position position="115"/>
    </location>
    <ligand>
        <name>Mn(2+)</name>
        <dbReference type="ChEBI" id="CHEBI:29035"/>
    </ligand>
</feature>
<evidence type="ECO:0000259" key="12">
    <source>
        <dbReference type="SMART" id="SM00835"/>
    </source>
</evidence>
<dbReference type="GO" id="GO:0048046">
    <property type="term" value="C:apoplast"/>
    <property type="evidence" value="ECO:0007669"/>
    <property type="project" value="UniProtKB-SubCell"/>
</dbReference>
<comment type="subcellular location">
    <subcellularLocation>
        <location evidence="1 11">Secreted</location>
        <location evidence="1 11">Extracellular space</location>
        <location evidence="1 11">Apoplast</location>
    </subcellularLocation>
</comment>
<dbReference type="OrthoDB" id="1850619at2759"/>
<keyword evidence="7 8" id="KW-0464">Manganese</keyword>
<keyword evidence="4 11" id="KW-0964">Secreted</keyword>
<organism evidence="13 14">
    <name type="scientific">Dioscorea zingiberensis</name>
    <dbReference type="NCBI Taxonomy" id="325984"/>
    <lineage>
        <taxon>Eukaryota</taxon>
        <taxon>Viridiplantae</taxon>
        <taxon>Streptophyta</taxon>
        <taxon>Embryophyta</taxon>
        <taxon>Tracheophyta</taxon>
        <taxon>Spermatophyta</taxon>
        <taxon>Magnoliopsida</taxon>
        <taxon>Liliopsida</taxon>
        <taxon>Dioscoreales</taxon>
        <taxon>Dioscoreaceae</taxon>
        <taxon>Dioscorea</taxon>
    </lineage>
</organism>